<proteinExistence type="predicted"/>
<accession>A0ABN5WBS4</accession>
<evidence type="ECO:0000313" key="1">
    <source>
        <dbReference type="EMBL" id="BBF69776.1"/>
    </source>
</evidence>
<dbReference type="EMBL" id="AP018817">
    <property type="protein sequence ID" value="BBF69776.1"/>
    <property type="molecule type" value="Genomic_DNA"/>
</dbReference>
<protein>
    <submittedName>
        <fullName evidence="1">Uncharacterized protein</fullName>
    </submittedName>
</protein>
<dbReference type="Proteomes" id="UP001059971">
    <property type="component" value="Chromosome 1"/>
</dbReference>
<reference evidence="1" key="1">
    <citation type="submission" date="2018-07" db="EMBL/GenBank/DDBJ databases">
        <title>Complete genome sequence of Sphingomonas bisphenolicum strain AO1, a bisphenol A degradative bacterium isolated from Japanese farm field.</title>
        <authorList>
            <person name="Murakami M."/>
            <person name="Koh M."/>
            <person name="Koba S."/>
            <person name="Matsumura Y."/>
        </authorList>
    </citation>
    <scope>NUCLEOTIDE SEQUENCE</scope>
    <source>
        <strain evidence="1">AO1</strain>
    </source>
</reference>
<name>A0ABN5WBS4_9SPHN</name>
<organism evidence="1 2">
    <name type="scientific">Sphingomonas bisphenolicum</name>
    <dbReference type="NCBI Taxonomy" id="296544"/>
    <lineage>
        <taxon>Bacteria</taxon>
        <taxon>Pseudomonadati</taxon>
        <taxon>Pseudomonadota</taxon>
        <taxon>Alphaproteobacteria</taxon>
        <taxon>Sphingomonadales</taxon>
        <taxon>Sphingomonadaceae</taxon>
        <taxon>Sphingomonas</taxon>
    </lineage>
</organism>
<gene>
    <name evidence="1" type="ORF">SBA_ch1_19760</name>
</gene>
<keyword evidence="2" id="KW-1185">Reference proteome</keyword>
<sequence length="184" mass="20344">MLDLEEIRSALDGLTQIDLVRLRRAGSKFALALDCTVDDLISEAVCSAYSGGRECRRDLPILVFLIGAMRSIAWNAKVSSRKAGKEISLDATGTDGRPLVVLKSNVPDAETLILRAEDVALRIAALEDLFAADEPALLVIMADLDELSKEEIMAMNEMSETTYNSTRTRIRRKMERRFPNGWAA</sequence>
<evidence type="ECO:0000313" key="2">
    <source>
        <dbReference type="Proteomes" id="UP001059971"/>
    </source>
</evidence>